<evidence type="ECO:0000313" key="5">
    <source>
        <dbReference type="EMBL" id="CAB4034865.1"/>
    </source>
</evidence>
<keyword evidence="2" id="KW-0238">DNA-binding</keyword>
<keyword evidence="4" id="KW-0539">Nucleus</keyword>
<comment type="caution">
    <text evidence="5">The sequence shown here is derived from an EMBL/GenBank/DDBJ whole genome shotgun (WGS) entry which is preliminary data.</text>
</comment>
<dbReference type="GO" id="GO:0005694">
    <property type="term" value="C:chromosome"/>
    <property type="evidence" value="ECO:0007669"/>
    <property type="project" value="TreeGrafter"/>
</dbReference>
<dbReference type="GO" id="GO:0005737">
    <property type="term" value="C:cytoplasm"/>
    <property type="evidence" value="ECO:0007669"/>
    <property type="project" value="TreeGrafter"/>
</dbReference>
<keyword evidence="5" id="KW-0378">Hydrolase</keyword>
<dbReference type="Gene3D" id="3.40.50.300">
    <property type="entry name" value="P-loop containing nucleotide triphosphate hydrolases"/>
    <property type="match status" value="1"/>
</dbReference>
<keyword evidence="3" id="KW-0413">Isomerase</keyword>
<keyword evidence="5" id="KW-0347">Helicase</keyword>
<feature type="non-terminal residue" evidence="5">
    <location>
        <position position="1"/>
    </location>
</feature>
<keyword evidence="5" id="KW-0547">Nucleotide-binding</keyword>
<dbReference type="GO" id="GO:0005634">
    <property type="term" value="C:nucleus"/>
    <property type="evidence" value="ECO:0007669"/>
    <property type="project" value="TreeGrafter"/>
</dbReference>
<evidence type="ECO:0000256" key="3">
    <source>
        <dbReference type="ARBA" id="ARBA00023235"/>
    </source>
</evidence>
<protein>
    <submittedName>
        <fullName evidence="5">ATP-dependent helicase SGS1</fullName>
    </submittedName>
</protein>
<keyword evidence="6" id="KW-1185">Reference proteome</keyword>
<dbReference type="GO" id="GO:0003677">
    <property type="term" value="F:DNA binding"/>
    <property type="evidence" value="ECO:0007669"/>
    <property type="project" value="UniProtKB-KW"/>
</dbReference>
<evidence type="ECO:0000256" key="4">
    <source>
        <dbReference type="ARBA" id="ARBA00023242"/>
    </source>
</evidence>
<dbReference type="EMBL" id="CACRXK020020486">
    <property type="protein sequence ID" value="CAB4034865.1"/>
    <property type="molecule type" value="Genomic_DNA"/>
</dbReference>
<dbReference type="GO" id="GO:0005524">
    <property type="term" value="F:ATP binding"/>
    <property type="evidence" value="ECO:0007669"/>
    <property type="project" value="InterPro"/>
</dbReference>
<keyword evidence="5" id="KW-0067">ATP-binding</keyword>
<dbReference type="GO" id="GO:0009378">
    <property type="term" value="F:four-way junction helicase activity"/>
    <property type="evidence" value="ECO:0007669"/>
    <property type="project" value="TreeGrafter"/>
</dbReference>
<dbReference type="Pfam" id="PF00270">
    <property type="entry name" value="DEAD"/>
    <property type="match status" value="1"/>
</dbReference>
<evidence type="ECO:0000313" key="6">
    <source>
        <dbReference type="Proteomes" id="UP001152795"/>
    </source>
</evidence>
<dbReference type="InterPro" id="IPR027417">
    <property type="entry name" value="P-loop_NTPase"/>
</dbReference>
<dbReference type="AlphaFoldDB" id="A0A6S7JQH3"/>
<evidence type="ECO:0000256" key="2">
    <source>
        <dbReference type="ARBA" id="ARBA00023125"/>
    </source>
</evidence>
<proteinExistence type="inferred from homology"/>
<gene>
    <name evidence="5" type="ORF">PACLA_8A087507</name>
</gene>
<evidence type="ECO:0000256" key="1">
    <source>
        <dbReference type="ARBA" id="ARBA00005446"/>
    </source>
</evidence>
<dbReference type="Proteomes" id="UP001152795">
    <property type="component" value="Unassembled WGS sequence"/>
</dbReference>
<dbReference type="PANTHER" id="PTHR13710:SF153">
    <property type="entry name" value="RECQ-LIKE DNA HELICASE BLM"/>
    <property type="match status" value="1"/>
</dbReference>
<sequence>YSTYTGDDDSITESYIHQLYNLSKTAEFTDCSPLPSKSSTKLLTLEALGIYVQQEKYFEEMAKIKGALGKQILQIIFCPQKTLINMLQERWEFGLLLKLCKSYCRLNIEFGLVKNLKTAQKRLGRNNVCDRHSHSLRKKLTLEDEQKEAVKSFLSGRDVLAILPTGFGKSLIFQLFATAKSIVVLVICPLDGIVKGKLTEAESYGLKAVSLSSSDMFEQMNDAPNVVFASAEAVSQKAFRESLKRTRHIHAIVIDESHTVETWTGK</sequence>
<dbReference type="PROSITE" id="PS51192">
    <property type="entry name" value="HELICASE_ATP_BIND_1"/>
    <property type="match status" value="1"/>
</dbReference>
<dbReference type="InterPro" id="IPR011545">
    <property type="entry name" value="DEAD/DEAH_box_helicase_dom"/>
</dbReference>
<organism evidence="5 6">
    <name type="scientific">Paramuricea clavata</name>
    <name type="common">Red gorgonian</name>
    <name type="synonym">Violescent sea-whip</name>
    <dbReference type="NCBI Taxonomy" id="317549"/>
    <lineage>
        <taxon>Eukaryota</taxon>
        <taxon>Metazoa</taxon>
        <taxon>Cnidaria</taxon>
        <taxon>Anthozoa</taxon>
        <taxon>Octocorallia</taxon>
        <taxon>Malacalcyonacea</taxon>
        <taxon>Plexauridae</taxon>
        <taxon>Paramuricea</taxon>
    </lineage>
</organism>
<dbReference type="InterPro" id="IPR014001">
    <property type="entry name" value="Helicase_ATP-bd"/>
</dbReference>
<comment type="similarity">
    <text evidence="1">Belongs to the helicase family. RecQ subfamily.</text>
</comment>
<dbReference type="GO" id="GO:0000724">
    <property type="term" value="P:double-strand break repair via homologous recombination"/>
    <property type="evidence" value="ECO:0007669"/>
    <property type="project" value="TreeGrafter"/>
</dbReference>
<dbReference type="PANTHER" id="PTHR13710">
    <property type="entry name" value="DNA HELICASE RECQ FAMILY MEMBER"/>
    <property type="match status" value="1"/>
</dbReference>
<name>A0A6S7JQH3_PARCT</name>
<dbReference type="GO" id="GO:0043138">
    <property type="term" value="F:3'-5' DNA helicase activity"/>
    <property type="evidence" value="ECO:0007669"/>
    <property type="project" value="TreeGrafter"/>
</dbReference>
<dbReference type="OrthoDB" id="2608216at2759"/>
<accession>A0A6S7JQH3</accession>
<reference evidence="5" key="1">
    <citation type="submission" date="2020-04" db="EMBL/GenBank/DDBJ databases">
        <authorList>
            <person name="Alioto T."/>
            <person name="Alioto T."/>
            <person name="Gomez Garrido J."/>
        </authorList>
    </citation>
    <scope>NUCLEOTIDE SEQUENCE</scope>
    <source>
        <strain evidence="5">A484AB</strain>
    </source>
</reference>
<dbReference type="SUPFAM" id="SSF52540">
    <property type="entry name" value="P-loop containing nucleoside triphosphate hydrolases"/>
    <property type="match status" value="1"/>
</dbReference>
<feature type="non-terminal residue" evidence="5">
    <location>
        <position position="266"/>
    </location>
</feature>